<dbReference type="PANTHER" id="PTHR47506">
    <property type="entry name" value="TRANSCRIPTIONAL REGULATORY PROTEIN"/>
    <property type="match status" value="1"/>
</dbReference>
<keyword evidence="2 4" id="KW-0238">DNA-binding</keyword>
<evidence type="ECO:0000313" key="7">
    <source>
        <dbReference type="Proteomes" id="UP001429357"/>
    </source>
</evidence>
<comment type="caution">
    <text evidence="6">The sequence shown here is derived from an EMBL/GenBank/DDBJ whole genome shotgun (WGS) entry which is preliminary data.</text>
</comment>
<dbReference type="Pfam" id="PF00440">
    <property type="entry name" value="TetR_N"/>
    <property type="match status" value="1"/>
</dbReference>
<evidence type="ECO:0000256" key="1">
    <source>
        <dbReference type="ARBA" id="ARBA00023015"/>
    </source>
</evidence>
<evidence type="ECO:0000256" key="2">
    <source>
        <dbReference type="ARBA" id="ARBA00023125"/>
    </source>
</evidence>
<keyword evidence="1" id="KW-0805">Transcription regulation</keyword>
<proteinExistence type="predicted"/>
<dbReference type="PRINTS" id="PR00455">
    <property type="entry name" value="HTHTETR"/>
</dbReference>
<dbReference type="EMBL" id="MAEI02000001">
    <property type="protein sequence ID" value="MEO1782760.1"/>
    <property type="molecule type" value="Genomic_DNA"/>
</dbReference>
<dbReference type="SUPFAM" id="SSF46689">
    <property type="entry name" value="Homeodomain-like"/>
    <property type="match status" value="1"/>
</dbReference>
<name>A0ABV0F3X2_9ENTE</name>
<dbReference type="InterPro" id="IPR023772">
    <property type="entry name" value="DNA-bd_HTH_TetR-type_CS"/>
</dbReference>
<keyword evidence="3" id="KW-0804">Transcription</keyword>
<reference evidence="6" key="2">
    <citation type="submission" date="2024-02" db="EMBL/GenBank/DDBJ databases">
        <title>The Genome Sequence of Enterococcus diestrammenae JM9A.</title>
        <authorList>
            <person name="Earl A."/>
            <person name="Manson A."/>
            <person name="Gilmore M."/>
            <person name="Sanders J."/>
            <person name="Shea T."/>
            <person name="Howe W."/>
            <person name="Livny J."/>
            <person name="Cuomo C."/>
            <person name="Neafsey D."/>
            <person name="Birren B."/>
        </authorList>
    </citation>
    <scope>NUCLEOTIDE SEQUENCE</scope>
    <source>
        <strain evidence="6">JM9A</strain>
    </source>
</reference>
<feature type="domain" description="HTH tetR-type" evidence="5">
    <location>
        <begin position="5"/>
        <end position="65"/>
    </location>
</feature>
<keyword evidence="7" id="KW-1185">Reference proteome</keyword>
<dbReference type="Proteomes" id="UP001429357">
    <property type="component" value="Unassembled WGS sequence"/>
</dbReference>
<evidence type="ECO:0000256" key="4">
    <source>
        <dbReference type="PROSITE-ProRule" id="PRU00335"/>
    </source>
</evidence>
<evidence type="ECO:0000259" key="5">
    <source>
        <dbReference type="PROSITE" id="PS50977"/>
    </source>
</evidence>
<dbReference type="RefSeq" id="WP_161869805.1">
    <property type="nucleotide sequence ID" value="NZ_MAEI02000001.1"/>
</dbReference>
<dbReference type="Gene3D" id="1.10.357.10">
    <property type="entry name" value="Tetracycline Repressor, domain 2"/>
    <property type="match status" value="1"/>
</dbReference>
<sequence>MNNAVSSKEQLIAECKELVRVQGIQGVSIRSLAKQAGISTGAVYNYFSSKNQLLIETIGSIWAEIFHLADVEQTYPRFTDYLRALLASVAEGKKRYPHFFSEHALAFSFDEKQQGQQAMAKYRERLKEKLYQGLRADATVRQGVFTAELTQEEAVDYIFALFLTVIIEGKAPESFLKFVENSLY</sequence>
<dbReference type="PANTHER" id="PTHR47506:SF6">
    <property type="entry name" value="HTH-TYPE TRANSCRIPTIONAL REPRESSOR NEMR"/>
    <property type="match status" value="1"/>
</dbReference>
<evidence type="ECO:0000313" key="6">
    <source>
        <dbReference type="EMBL" id="MEO1782760.1"/>
    </source>
</evidence>
<accession>A0ABV0F3X2</accession>
<protein>
    <recommendedName>
        <fullName evidence="5">HTH tetR-type domain-containing protein</fullName>
    </recommendedName>
</protein>
<evidence type="ECO:0000256" key="3">
    <source>
        <dbReference type="ARBA" id="ARBA00023163"/>
    </source>
</evidence>
<dbReference type="PROSITE" id="PS50977">
    <property type="entry name" value="HTH_TETR_2"/>
    <property type="match status" value="1"/>
</dbReference>
<organism evidence="6 7">
    <name type="scientific">Enterococcus diestrammenae</name>
    <dbReference type="NCBI Taxonomy" id="1155073"/>
    <lineage>
        <taxon>Bacteria</taxon>
        <taxon>Bacillati</taxon>
        <taxon>Bacillota</taxon>
        <taxon>Bacilli</taxon>
        <taxon>Lactobacillales</taxon>
        <taxon>Enterococcaceae</taxon>
        <taxon>Enterococcus</taxon>
    </lineage>
</organism>
<feature type="DNA-binding region" description="H-T-H motif" evidence="4">
    <location>
        <begin position="28"/>
        <end position="47"/>
    </location>
</feature>
<gene>
    <name evidence="6" type="ORF">BAU18_002375</name>
</gene>
<dbReference type="PROSITE" id="PS01081">
    <property type="entry name" value="HTH_TETR_1"/>
    <property type="match status" value="1"/>
</dbReference>
<reference evidence="6" key="1">
    <citation type="submission" date="2016-06" db="EMBL/GenBank/DDBJ databases">
        <authorList>
            <person name="Van Tyne D."/>
        </authorList>
    </citation>
    <scope>NUCLEOTIDE SEQUENCE</scope>
    <source>
        <strain evidence="6">JM9A</strain>
    </source>
</reference>
<dbReference type="InterPro" id="IPR009057">
    <property type="entry name" value="Homeodomain-like_sf"/>
</dbReference>
<dbReference type="InterPro" id="IPR001647">
    <property type="entry name" value="HTH_TetR"/>
</dbReference>